<gene>
    <name evidence="1" type="ORF">CQ14_06940</name>
</gene>
<evidence type="ECO:0000313" key="1">
    <source>
        <dbReference type="EMBL" id="KRR21380.1"/>
    </source>
</evidence>
<protein>
    <submittedName>
        <fullName evidence="1">Uncharacterized protein</fullName>
    </submittedName>
</protein>
<organism evidence="1 2">
    <name type="scientific">Bradyrhizobium lablabi</name>
    <dbReference type="NCBI Taxonomy" id="722472"/>
    <lineage>
        <taxon>Bacteria</taxon>
        <taxon>Pseudomonadati</taxon>
        <taxon>Pseudomonadota</taxon>
        <taxon>Alphaproteobacteria</taxon>
        <taxon>Hyphomicrobiales</taxon>
        <taxon>Nitrobacteraceae</taxon>
        <taxon>Bradyrhizobium</taxon>
    </lineage>
</organism>
<accession>A0A0R3MMD6</accession>
<dbReference type="AlphaFoldDB" id="A0A0R3MMD6"/>
<comment type="caution">
    <text evidence="1">The sequence shown here is derived from an EMBL/GenBank/DDBJ whole genome shotgun (WGS) entry which is preliminary data.</text>
</comment>
<dbReference type="EMBL" id="LLYB01000081">
    <property type="protein sequence ID" value="KRR21380.1"/>
    <property type="molecule type" value="Genomic_DNA"/>
</dbReference>
<name>A0A0R3MMD6_9BRAD</name>
<reference evidence="1 2" key="1">
    <citation type="submission" date="2014-03" db="EMBL/GenBank/DDBJ databases">
        <title>Bradyrhizobium valentinum sp. nov., isolated from effective nodules of Lupinus mariae-josephae, a lupine endemic of basic-lime soils in Eastern Spain.</title>
        <authorList>
            <person name="Duran D."/>
            <person name="Rey L."/>
            <person name="Navarro A."/>
            <person name="Busquets A."/>
            <person name="Imperial J."/>
            <person name="Ruiz-Argueso T."/>
        </authorList>
    </citation>
    <scope>NUCLEOTIDE SEQUENCE [LARGE SCALE GENOMIC DNA]</scope>
    <source>
        <strain evidence="1 2">CCBAU 23086</strain>
    </source>
</reference>
<proteinExistence type="predicted"/>
<sequence>MVFAALGGFTCSICAPNSMVKVEIEDFAATQFPGRWESIDKSKLKMGSPTPNPCNQAPDRRTHWFMMWVDSR</sequence>
<evidence type="ECO:0000313" key="2">
    <source>
        <dbReference type="Proteomes" id="UP000051660"/>
    </source>
</evidence>
<dbReference type="Proteomes" id="UP000051660">
    <property type="component" value="Unassembled WGS sequence"/>
</dbReference>